<evidence type="ECO:0000256" key="4">
    <source>
        <dbReference type="ARBA" id="ARBA00022970"/>
    </source>
</evidence>
<organism evidence="9 10">
    <name type="scientific">Acetilactobacillus jinshanensis</name>
    <dbReference type="NCBI Taxonomy" id="1720083"/>
    <lineage>
        <taxon>Bacteria</taxon>
        <taxon>Bacillati</taxon>
        <taxon>Bacillota</taxon>
        <taxon>Bacilli</taxon>
        <taxon>Lactobacillales</taxon>
        <taxon>Lactobacillaceae</taxon>
        <taxon>Acetilactobacillus</taxon>
    </lineage>
</organism>
<keyword evidence="4" id="KW-0029">Amino-acid transport</keyword>
<dbReference type="FunFam" id="1.20.1740.10:FF:000001">
    <property type="entry name" value="Amino acid permease"/>
    <property type="match status" value="1"/>
</dbReference>
<evidence type="ECO:0000256" key="1">
    <source>
        <dbReference type="ARBA" id="ARBA00004141"/>
    </source>
</evidence>
<keyword evidence="6 7" id="KW-0472">Membrane</keyword>
<accession>A0A4P6ZKL3</accession>
<keyword evidence="5 7" id="KW-1133">Transmembrane helix</keyword>
<reference evidence="10" key="1">
    <citation type="submission" date="2018-12" db="EMBL/GenBank/DDBJ databases">
        <title>A new species of lactobacillus.</title>
        <authorList>
            <person name="Jian Y."/>
            <person name="Xin L."/>
            <person name="Hong Z.J."/>
            <person name="Ming L.Z."/>
            <person name="Hong X.Z."/>
        </authorList>
    </citation>
    <scope>NUCLEOTIDE SEQUENCE [LARGE SCALE GENOMIC DNA]</scope>
    <source>
        <strain evidence="10">HSLZ-75</strain>
    </source>
</reference>
<feature type="transmembrane region" description="Helical" evidence="7">
    <location>
        <begin position="374"/>
        <end position="395"/>
    </location>
</feature>
<dbReference type="RefSeq" id="WP_133441759.1">
    <property type="nucleotide sequence ID" value="NZ_CP034726.1"/>
</dbReference>
<feature type="transmembrane region" description="Helical" evidence="7">
    <location>
        <begin position="415"/>
        <end position="432"/>
    </location>
</feature>
<dbReference type="PANTHER" id="PTHR43341:SF1">
    <property type="entry name" value="GENERAL AMINO-ACID PERMEASE GAP1"/>
    <property type="match status" value="1"/>
</dbReference>
<feature type="transmembrane region" description="Helical" evidence="7">
    <location>
        <begin position="343"/>
        <end position="362"/>
    </location>
</feature>
<proteinExistence type="predicted"/>
<feature type="domain" description="Amino acid permease/ SLC12A" evidence="8">
    <location>
        <begin position="23"/>
        <end position="468"/>
    </location>
</feature>
<evidence type="ECO:0000256" key="3">
    <source>
        <dbReference type="ARBA" id="ARBA00022692"/>
    </source>
</evidence>
<feature type="transmembrane region" description="Helical" evidence="7">
    <location>
        <begin position="201"/>
        <end position="223"/>
    </location>
</feature>
<dbReference type="InterPro" id="IPR050524">
    <property type="entry name" value="APC_YAT"/>
</dbReference>
<dbReference type="PIRSF" id="PIRSF006060">
    <property type="entry name" value="AA_transporter"/>
    <property type="match status" value="1"/>
</dbReference>
<dbReference type="OrthoDB" id="9780162at2"/>
<evidence type="ECO:0000313" key="9">
    <source>
        <dbReference type="EMBL" id="QBP18198.1"/>
    </source>
</evidence>
<dbReference type="Proteomes" id="UP000294321">
    <property type="component" value="Chromosome"/>
</dbReference>
<feature type="transmembrane region" description="Helical" evidence="7">
    <location>
        <begin position="52"/>
        <end position="76"/>
    </location>
</feature>
<sequence>MLRRNKTVRVQSLRRGLKNRYMSMIALGGCIGTGLFITSGGAITSAGPGGALLAYCAIALFMLCLMACLGTVATHFPSGSFGDMSAQYIDQSSGFTTDVEYFLNWVFTVPIDIATVGIIMKFWFPSTPGWIWSLIALALIILINAVSVRSFGQTEYWMAFIKILAILAFLVVGVLTIFGIFGGKSVGFKNFTIGKAPFVGGFSSTVNVFILAGFAFQGTELVGITAGESSNPLKAVPKAIKQTFWRIMLFYVGSLAVMSFLIPYTSKALLGQSVTNITTSPFTLVFKNAGLKGAASLMNAIILIAVISAANSGLYAGTRSLYSMGRNNRSRALHFFGNTTKKGIPYSALTLTSVLSLAVYGLSFVGPKVYNELITSSSLLGFIAWLMIAIAAYRFGNAWIKQGHSFDELTYHAKWFKFCAIISIIFCLFIIVAQGYSSIASLDWFNILVTYFSVPVLLIVYFAYKWSHHDHVIPLKKIDVRSLKEVEQSKLNK</sequence>
<keyword evidence="3 7" id="KW-0812">Transmembrane</keyword>
<dbReference type="GO" id="GO:0015171">
    <property type="term" value="F:amino acid transmembrane transporter activity"/>
    <property type="evidence" value="ECO:0007669"/>
    <property type="project" value="TreeGrafter"/>
</dbReference>
<feature type="transmembrane region" description="Helical" evidence="7">
    <location>
        <begin position="160"/>
        <end position="181"/>
    </location>
</feature>
<evidence type="ECO:0000313" key="10">
    <source>
        <dbReference type="Proteomes" id="UP000294321"/>
    </source>
</evidence>
<feature type="transmembrane region" description="Helical" evidence="7">
    <location>
        <begin position="444"/>
        <end position="464"/>
    </location>
</feature>
<gene>
    <name evidence="9" type="ORF">ELX58_03390</name>
</gene>
<dbReference type="Gene3D" id="1.20.1740.10">
    <property type="entry name" value="Amino acid/polyamine transporter I"/>
    <property type="match status" value="1"/>
</dbReference>
<dbReference type="InterPro" id="IPR004841">
    <property type="entry name" value="AA-permease/SLC12A_dom"/>
</dbReference>
<evidence type="ECO:0000256" key="6">
    <source>
        <dbReference type="ARBA" id="ARBA00023136"/>
    </source>
</evidence>
<evidence type="ECO:0000256" key="5">
    <source>
        <dbReference type="ARBA" id="ARBA00022989"/>
    </source>
</evidence>
<feature type="transmembrane region" description="Helical" evidence="7">
    <location>
        <begin position="21"/>
        <end position="46"/>
    </location>
</feature>
<feature type="transmembrane region" description="Helical" evidence="7">
    <location>
        <begin position="300"/>
        <end position="322"/>
    </location>
</feature>
<evidence type="ECO:0000256" key="2">
    <source>
        <dbReference type="ARBA" id="ARBA00022448"/>
    </source>
</evidence>
<feature type="transmembrane region" description="Helical" evidence="7">
    <location>
        <begin position="130"/>
        <end position="148"/>
    </location>
</feature>
<evidence type="ECO:0000256" key="7">
    <source>
        <dbReference type="SAM" id="Phobius"/>
    </source>
</evidence>
<feature type="transmembrane region" description="Helical" evidence="7">
    <location>
        <begin position="244"/>
        <end position="264"/>
    </location>
</feature>
<name>A0A4P6ZKL3_9LACO</name>
<protein>
    <submittedName>
        <fullName evidence="9">Amino acid permease</fullName>
    </submittedName>
</protein>
<dbReference type="PANTHER" id="PTHR43341">
    <property type="entry name" value="AMINO ACID PERMEASE"/>
    <property type="match status" value="1"/>
</dbReference>
<dbReference type="AlphaFoldDB" id="A0A4P6ZKL3"/>
<keyword evidence="2" id="KW-0813">Transport</keyword>
<evidence type="ECO:0000259" key="8">
    <source>
        <dbReference type="Pfam" id="PF00324"/>
    </source>
</evidence>
<dbReference type="EMBL" id="CP034726">
    <property type="protein sequence ID" value="QBP18198.1"/>
    <property type="molecule type" value="Genomic_DNA"/>
</dbReference>
<feature type="transmembrane region" description="Helical" evidence="7">
    <location>
        <begin position="101"/>
        <end position="124"/>
    </location>
</feature>
<keyword evidence="10" id="KW-1185">Reference proteome</keyword>
<dbReference type="KEGG" id="lji:ELX58_03390"/>
<dbReference type="Pfam" id="PF00324">
    <property type="entry name" value="AA_permease"/>
    <property type="match status" value="1"/>
</dbReference>
<dbReference type="GO" id="GO:0016020">
    <property type="term" value="C:membrane"/>
    <property type="evidence" value="ECO:0007669"/>
    <property type="project" value="UniProtKB-SubCell"/>
</dbReference>
<comment type="subcellular location">
    <subcellularLocation>
        <location evidence="1">Membrane</location>
        <topology evidence="1">Multi-pass membrane protein</topology>
    </subcellularLocation>
</comment>